<organism evidence="7 8">
    <name type="scientific">Mitsuokella multacida</name>
    <dbReference type="NCBI Taxonomy" id="52226"/>
    <lineage>
        <taxon>Bacteria</taxon>
        <taxon>Bacillati</taxon>
        <taxon>Bacillota</taxon>
        <taxon>Negativicutes</taxon>
        <taxon>Selenomonadales</taxon>
        <taxon>Selenomonadaceae</taxon>
        <taxon>Mitsuokella</taxon>
    </lineage>
</organism>
<keyword evidence="3" id="KW-0378">Hydrolase</keyword>
<evidence type="ECO:0000256" key="1">
    <source>
        <dbReference type="ARBA" id="ARBA00001947"/>
    </source>
</evidence>
<reference evidence="7 8" key="1">
    <citation type="submission" date="2018-08" db="EMBL/GenBank/DDBJ databases">
        <title>A genome reference for cultivated species of the human gut microbiota.</title>
        <authorList>
            <person name="Zou Y."/>
            <person name="Xue W."/>
            <person name="Luo G."/>
        </authorList>
    </citation>
    <scope>NUCLEOTIDE SEQUENCE [LARGE SCALE GENOMIC DNA]</scope>
    <source>
        <strain evidence="7 8">AM25-21AC</strain>
    </source>
</reference>
<feature type="active site" evidence="5">
    <location>
        <position position="81"/>
    </location>
</feature>
<dbReference type="PIRSF" id="PIRSF037238">
    <property type="entry name" value="Carboxypeptidase_G2"/>
    <property type="match status" value="1"/>
</dbReference>
<dbReference type="EMBL" id="QRHE01000009">
    <property type="protein sequence ID" value="RHF50948.1"/>
    <property type="molecule type" value="Genomic_DNA"/>
</dbReference>
<dbReference type="Proteomes" id="UP000283442">
    <property type="component" value="Unassembled WGS sequence"/>
</dbReference>
<dbReference type="AlphaFoldDB" id="A0A414NVF0"/>
<evidence type="ECO:0000313" key="8">
    <source>
        <dbReference type="Proteomes" id="UP000283442"/>
    </source>
</evidence>
<protein>
    <submittedName>
        <fullName evidence="7">M20 family peptidase</fullName>
    </submittedName>
</protein>
<feature type="active site" description="Proton acceptor" evidence="5">
    <location>
        <position position="143"/>
    </location>
</feature>
<evidence type="ECO:0000256" key="4">
    <source>
        <dbReference type="ARBA" id="ARBA00022833"/>
    </source>
</evidence>
<evidence type="ECO:0000313" key="7">
    <source>
        <dbReference type="EMBL" id="RHF50948.1"/>
    </source>
</evidence>
<dbReference type="PANTHER" id="PTHR43808:SF9">
    <property type="entry name" value="BLL0789 PROTEIN"/>
    <property type="match status" value="1"/>
</dbReference>
<evidence type="ECO:0000259" key="6">
    <source>
        <dbReference type="Pfam" id="PF07687"/>
    </source>
</evidence>
<dbReference type="Gene3D" id="3.30.70.360">
    <property type="match status" value="1"/>
</dbReference>
<dbReference type="PANTHER" id="PTHR43808">
    <property type="entry name" value="ACETYLORNITHINE DEACETYLASE"/>
    <property type="match status" value="1"/>
</dbReference>
<dbReference type="SUPFAM" id="SSF55031">
    <property type="entry name" value="Bacterial exopeptidase dimerisation domain"/>
    <property type="match status" value="1"/>
</dbReference>
<keyword evidence="2" id="KW-0479">Metal-binding</keyword>
<evidence type="ECO:0000256" key="2">
    <source>
        <dbReference type="ARBA" id="ARBA00022723"/>
    </source>
</evidence>
<dbReference type="OrthoDB" id="9783294at2"/>
<comment type="cofactor">
    <cofactor evidence="1">
        <name>Zn(2+)</name>
        <dbReference type="ChEBI" id="CHEBI:29105"/>
    </cofactor>
</comment>
<proteinExistence type="predicted"/>
<comment type="caution">
    <text evidence="7">The sequence shown here is derived from an EMBL/GenBank/DDBJ whole genome shotgun (WGS) entry which is preliminary data.</text>
</comment>
<dbReference type="Gene3D" id="3.40.630.10">
    <property type="entry name" value="Zn peptidases"/>
    <property type="match status" value="1"/>
</dbReference>
<dbReference type="InterPro" id="IPR017150">
    <property type="entry name" value="Pept_M20_glutamate_carboxypep"/>
</dbReference>
<dbReference type="SUPFAM" id="SSF53187">
    <property type="entry name" value="Zn-dependent exopeptidases"/>
    <property type="match status" value="1"/>
</dbReference>
<sequence>MMENFSLEQYLKYLQYLVNFDNGSMNAKGVARVADFFKEKFEEGPWKCELITIEGAPVGPCLKVSNTPDDDYDVLLLGHMDTALPDGEAEKRPYTIDENGIVRGVGVSDMKGCLLSTYFALAELSNEHRLDHAKVCFLLNCDEETGSRYSGPTLRKIAKHAKHVIVVEAARKTGDMVKERSGVADYHLHATGVSAHAGVNPQDGSSAINELAEWIVRLHKLSNYAVGTSVNVGIIKGGKGSNVVAPEADADVDVRFKTQAEFDRVNNAIRELEKQSFTPGGAKVTAEYRPNRPPMPCTEKTQKLADLISKLGKEQGLSFGWVATGGGSDGNITADMGIPTVDGVGPVGAGGHSAAEWLDSKSVEPRMRLLKSTIAYLCDHPDF</sequence>
<dbReference type="GO" id="GO:0046872">
    <property type="term" value="F:metal ion binding"/>
    <property type="evidence" value="ECO:0007669"/>
    <property type="project" value="UniProtKB-KW"/>
</dbReference>
<dbReference type="Pfam" id="PF01546">
    <property type="entry name" value="Peptidase_M20"/>
    <property type="match status" value="1"/>
</dbReference>
<dbReference type="GO" id="GO:0016787">
    <property type="term" value="F:hydrolase activity"/>
    <property type="evidence" value="ECO:0007669"/>
    <property type="project" value="UniProtKB-KW"/>
</dbReference>
<keyword evidence="4" id="KW-0862">Zinc</keyword>
<evidence type="ECO:0000256" key="5">
    <source>
        <dbReference type="PIRSR" id="PIRSR037238-1"/>
    </source>
</evidence>
<dbReference type="InterPro" id="IPR001261">
    <property type="entry name" value="ArgE/DapE_CS"/>
</dbReference>
<feature type="domain" description="Peptidase M20 dimerisation" evidence="6">
    <location>
        <begin position="179"/>
        <end position="272"/>
    </location>
</feature>
<dbReference type="InterPro" id="IPR050072">
    <property type="entry name" value="Peptidase_M20A"/>
</dbReference>
<evidence type="ECO:0000256" key="3">
    <source>
        <dbReference type="ARBA" id="ARBA00022801"/>
    </source>
</evidence>
<name>A0A414NVF0_9FIRM</name>
<dbReference type="CDD" id="cd03885">
    <property type="entry name" value="M20_CPDG2"/>
    <property type="match status" value="1"/>
</dbReference>
<dbReference type="InterPro" id="IPR036264">
    <property type="entry name" value="Bact_exopeptidase_dim_dom"/>
</dbReference>
<gene>
    <name evidence="7" type="ORF">DW674_08850</name>
</gene>
<dbReference type="InterPro" id="IPR002933">
    <property type="entry name" value="Peptidase_M20"/>
</dbReference>
<dbReference type="PROSITE" id="PS00758">
    <property type="entry name" value="ARGE_DAPE_CPG2_1"/>
    <property type="match status" value="1"/>
</dbReference>
<dbReference type="InterPro" id="IPR011650">
    <property type="entry name" value="Peptidase_M20_dimer"/>
</dbReference>
<accession>A0A414NVF0</accession>
<dbReference type="Pfam" id="PF07687">
    <property type="entry name" value="M20_dimer"/>
    <property type="match status" value="1"/>
</dbReference>